<feature type="domain" description="Helicase ATP-binding" evidence="1">
    <location>
        <begin position="103"/>
        <end position="286"/>
    </location>
</feature>
<evidence type="ECO:0000313" key="3">
    <source>
        <dbReference type="Proteomes" id="UP000190285"/>
    </source>
</evidence>
<accession>A0A1T5IF24</accession>
<dbReference type="RefSeq" id="WP_079488804.1">
    <property type="nucleotide sequence ID" value="NZ_FUZT01000001.1"/>
</dbReference>
<evidence type="ECO:0000313" key="2">
    <source>
        <dbReference type="EMBL" id="SKC37715.1"/>
    </source>
</evidence>
<name>A0A1T5IF24_9FIRM</name>
<dbReference type="Gene3D" id="3.40.50.300">
    <property type="entry name" value="P-loop containing nucleotide triphosphate hydrolases"/>
    <property type="match status" value="1"/>
</dbReference>
<dbReference type="InterPro" id="IPR027417">
    <property type="entry name" value="P-loop_NTPase"/>
</dbReference>
<protein>
    <submittedName>
        <fullName evidence="2">DNA or RNA helicases of superfamily II</fullName>
    </submittedName>
</protein>
<dbReference type="GO" id="GO:0005524">
    <property type="term" value="F:ATP binding"/>
    <property type="evidence" value="ECO:0007669"/>
    <property type="project" value="InterPro"/>
</dbReference>
<dbReference type="PROSITE" id="PS51192">
    <property type="entry name" value="HELICASE_ATP_BIND_1"/>
    <property type="match status" value="1"/>
</dbReference>
<dbReference type="OrthoDB" id="9804145at2"/>
<keyword evidence="2" id="KW-0547">Nucleotide-binding</keyword>
<proteinExistence type="predicted"/>
<dbReference type="SUPFAM" id="SSF52540">
    <property type="entry name" value="P-loop containing nucleoside triphosphate hydrolases"/>
    <property type="match status" value="1"/>
</dbReference>
<dbReference type="InterPro" id="IPR006935">
    <property type="entry name" value="Helicase/UvrB_N"/>
</dbReference>
<dbReference type="Pfam" id="PF04851">
    <property type="entry name" value="ResIII"/>
    <property type="match status" value="1"/>
</dbReference>
<dbReference type="InterPro" id="IPR014001">
    <property type="entry name" value="Helicase_ATP-bd"/>
</dbReference>
<dbReference type="Proteomes" id="UP000190285">
    <property type="component" value="Unassembled WGS sequence"/>
</dbReference>
<organism evidence="2 3">
    <name type="scientific">Maledivibacter halophilus</name>
    <dbReference type="NCBI Taxonomy" id="36842"/>
    <lineage>
        <taxon>Bacteria</taxon>
        <taxon>Bacillati</taxon>
        <taxon>Bacillota</taxon>
        <taxon>Clostridia</taxon>
        <taxon>Peptostreptococcales</taxon>
        <taxon>Caminicellaceae</taxon>
        <taxon>Maledivibacter</taxon>
    </lineage>
</organism>
<keyword evidence="2" id="KW-0378">Hydrolase</keyword>
<keyword evidence="2" id="KW-0067">ATP-binding</keyword>
<sequence>MNKVLLQTYVEEKLKNRINVNELGLDFEDFNKNEGFFLYDYQINALKNAVTFLKAYFDSDASDIYDFYRKHISREDKNILSIKSGNTSFELLREYFKVDEDKIKFYNFTNRACFWMATGSGKTPIIVKLIEFLYELMKKSLIPTKKVLIVAPDDKLISQIKEHVEIFNRSTSRASRIYLKNLKEYEKNAFSGLNPLTPDSLTVYYTRATLISEENKENLFDFKDYIEKEGWYLILDEAHKGDQESSKRKHYLNILAKNGFLFNFSATFTDLIDQVTTVFNFNLSEFIKAGYGKNIKVLDEEFRNFKARNKMEEKDNLTDDEKKKIILKSLIVFAGIKKQYEKLGIFSKKNKVELMYHNPLMITISNEINTKNADMKLYFEYLSEIAKKPVSSEILNSIKGDIIKNLDNNYDYIIGDEVLSWNFKNIIAGITYEEILKYVFNSRSSGDIEVNEIGNNNDELSFRLKTSLDSKPFALIKASNVKLWKKNILKNYLFNDDVVIEKSRFSSIHENENGINILMGSRQFIEGWNSNRPNIINFINMGTDELNTKLILQAIGRGVRIEPFKNNRRRIHKTKKFVDFNYEVREKLLETTNILETLFIFSTNKQVIKNIIEGINKEKNNWKNIKGIRKSSIRKTLYVPVYKELQYNPKTFKISNKDYDRVSNYINRTSKKLLLVRDNFKLGTVDNIQRKVRIEGYDGKSLDKTEKQLINIIENHYNQKGRALKGFRKEEKIDIQHYSKLRYNLNTNSELSKQELIDLEKGIKKVLSGLDNKYSKEQLGIVQALKALGKEEALKNEAMLLVAEDKNINVDEIFHEVSLQDLETKYNVKLKNISSHYYNPIILSDDNNKYQHIIKDKSEIIFLDKLEEYLAQNRIENYEWWYFSRIDESTDNIYIPYYDTDRQCYRKFFPDFIFWLKKENKYYIKFIDPKGLSRETNPKDKIVGFREIFDLTKMKIVNDHVKVELLYFNDEHYEDPLLNKYTFYEIERLFKD</sequence>
<dbReference type="GO" id="GO:0003677">
    <property type="term" value="F:DNA binding"/>
    <property type="evidence" value="ECO:0007669"/>
    <property type="project" value="InterPro"/>
</dbReference>
<keyword evidence="3" id="KW-1185">Reference proteome</keyword>
<dbReference type="GO" id="GO:0004386">
    <property type="term" value="F:helicase activity"/>
    <property type="evidence" value="ECO:0007669"/>
    <property type="project" value="UniProtKB-KW"/>
</dbReference>
<dbReference type="GO" id="GO:0016787">
    <property type="term" value="F:hydrolase activity"/>
    <property type="evidence" value="ECO:0007669"/>
    <property type="project" value="InterPro"/>
</dbReference>
<reference evidence="3" key="1">
    <citation type="submission" date="2017-02" db="EMBL/GenBank/DDBJ databases">
        <authorList>
            <person name="Varghese N."/>
            <person name="Submissions S."/>
        </authorList>
    </citation>
    <scope>NUCLEOTIDE SEQUENCE [LARGE SCALE GENOMIC DNA]</scope>
    <source>
        <strain evidence="3">M1</strain>
    </source>
</reference>
<dbReference type="STRING" id="36842.SAMN02194393_00307"/>
<gene>
    <name evidence="2" type="ORF">SAMN02194393_00307</name>
</gene>
<keyword evidence="2" id="KW-0347">Helicase</keyword>
<evidence type="ECO:0000259" key="1">
    <source>
        <dbReference type="PROSITE" id="PS51192"/>
    </source>
</evidence>
<dbReference type="AlphaFoldDB" id="A0A1T5IF24"/>
<dbReference type="EMBL" id="FUZT01000001">
    <property type="protein sequence ID" value="SKC37715.1"/>
    <property type="molecule type" value="Genomic_DNA"/>
</dbReference>